<keyword evidence="3 6" id="KW-1133">Transmembrane helix</keyword>
<evidence type="ECO:0000256" key="1">
    <source>
        <dbReference type="ARBA" id="ARBA00004141"/>
    </source>
</evidence>
<feature type="transmembrane region" description="Helical" evidence="6">
    <location>
        <begin position="36"/>
        <end position="55"/>
    </location>
</feature>
<feature type="transmembrane region" description="Helical" evidence="6">
    <location>
        <begin position="102"/>
        <end position="122"/>
    </location>
</feature>
<evidence type="ECO:0000256" key="5">
    <source>
        <dbReference type="SAM" id="MobiDB-lite"/>
    </source>
</evidence>
<dbReference type="PANTHER" id="PTHR37958:SF1">
    <property type="entry name" value="SODIUM-POTASSIUM_PROTON ANTIPORTER CHAA"/>
    <property type="match status" value="1"/>
</dbReference>
<protein>
    <submittedName>
        <fullName evidence="8">Ca2+:H+ antiporter</fullName>
    </submittedName>
</protein>
<evidence type="ECO:0000256" key="3">
    <source>
        <dbReference type="ARBA" id="ARBA00022989"/>
    </source>
</evidence>
<dbReference type="Pfam" id="PF01699">
    <property type="entry name" value="Na_Ca_ex"/>
    <property type="match status" value="2"/>
</dbReference>
<dbReference type="RefSeq" id="WP_091837977.1">
    <property type="nucleotide sequence ID" value="NZ_FOAN01000006.1"/>
</dbReference>
<keyword evidence="2 6" id="KW-0812">Transmembrane</keyword>
<dbReference type="GO" id="GO:0015385">
    <property type="term" value="F:sodium:proton antiporter activity"/>
    <property type="evidence" value="ECO:0007669"/>
    <property type="project" value="TreeGrafter"/>
</dbReference>
<feature type="domain" description="Sodium/calcium exchanger membrane region" evidence="7">
    <location>
        <begin position="33"/>
        <end position="187"/>
    </location>
</feature>
<dbReference type="PANTHER" id="PTHR37958">
    <property type="entry name" value="SODIUM-POTASSIUM/PROTON ANTIPORTER CHAA"/>
    <property type="match status" value="1"/>
</dbReference>
<evidence type="ECO:0000313" key="8">
    <source>
        <dbReference type="EMBL" id="SEL98973.1"/>
    </source>
</evidence>
<accession>A0A1H7UPU3</accession>
<feature type="transmembrane region" description="Helical" evidence="6">
    <location>
        <begin position="370"/>
        <end position="389"/>
    </location>
</feature>
<evidence type="ECO:0000256" key="4">
    <source>
        <dbReference type="ARBA" id="ARBA00023136"/>
    </source>
</evidence>
<dbReference type="InterPro" id="IPR052946">
    <property type="entry name" value="Alkaline_pH_Ca-Antiporter"/>
</dbReference>
<dbReference type="STRING" id="1036779.SAMN04515666_106369"/>
<name>A0A1H7UPU3_9HYPH</name>
<reference evidence="9" key="1">
    <citation type="submission" date="2016-10" db="EMBL/GenBank/DDBJ databases">
        <authorList>
            <person name="Varghese N."/>
            <person name="Submissions S."/>
        </authorList>
    </citation>
    <scope>NUCLEOTIDE SEQUENCE [LARGE SCALE GENOMIC DNA]</scope>
    <source>
        <strain evidence="9">LMG 26383,CCUG 61248,R- 45681</strain>
    </source>
</reference>
<sequence length="390" mass="40814">MMIARLACAWASVAAFQIFGDTLLAQLGAPLPSLLIFAWLLGVIVWAAFGVVHEAEEIAHRLGEPYGTLILTLSIVIIEVALISAVMLGAKGAPTLGRDTMFAVLMIVLNGVVGIGLLLGGLRHFSQGYNLKGASAYLAVIIPLTLIPLVLPNFTTSTADGTLTTFQSIAFSLFTLLLYGAFLVLQTGRHSVFFKEPAGESNMPYGAAYIRGRIQSEAGPASQPVPDPGPAEEPPHPPSEGSTRSHVILLLANILPIVILAKSLAVVLDFGIARLGAPVALGGILIAMVVFTPECIAALRAITTNQLQRAINLCLGAAASTLGLTVPAVLVIGLITGQEVVLGLSGTNMVILSMTLLLSTLTFTGTRTTMLEGAVHLSVFFVFLVLVFSP</sequence>
<dbReference type="OrthoDB" id="9787814at2"/>
<dbReference type="Proteomes" id="UP000199664">
    <property type="component" value="Unassembled WGS sequence"/>
</dbReference>
<keyword evidence="9" id="KW-1185">Reference proteome</keyword>
<evidence type="ECO:0000259" key="7">
    <source>
        <dbReference type="Pfam" id="PF01699"/>
    </source>
</evidence>
<feature type="transmembrane region" description="Helical" evidence="6">
    <location>
        <begin position="67"/>
        <end position="90"/>
    </location>
</feature>
<evidence type="ECO:0000313" key="9">
    <source>
        <dbReference type="Proteomes" id="UP000199664"/>
    </source>
</evidence>
<dbReference type="EMBL" id="FOAN01000006">
    <property type="protein sequence ID" value="SEL98973.1"/>
    <property type="molecule type" value="Genomic_DNA"/>
</dbReference>
<feature type="compositionally biased region" description="Pro residues" evidence="5">
    <location>
        <begin position="223"/>
        <end position="238"/>
    </location>
</feature>
<dbReference type="AlphaFoldDB" id="A0A1H7UPU3"/>
<organism evidence="8 9">
    <name type="scientific">Bosea lupini</name>
    <dbReference type="NCBI Taxonomy" id="1036779"/>
    <lineage>
        <taxon>Bacteria</taxon>
        <taxon>Pseudomonadati</taxon>
        <taxon>Pseudomonadota</taxon>
        <taxon>Alphaproteobacteria</taxon>
        <taxon>Hyphomicrobiales</taxon>
        <taxon>Boseaceae</taxon>
        <taxon>Bosea</taxon>
    </lineage>
</organism>
<dbReference type="GO" id="GO:0005886">
    <property type="term" value="C:plasma membrane"/>
    <property type="evidence" value="ECO:0007669"/>
    <property type="project" value="TreeGrafter"/>
</dbReference>
<feature type="transmembrane region" description="Helical" evidence="6">
    <location>
        <begin position="134"/>
        <end position="154"/>
    </location>
</feature>
<feature type="transmembrane region" description="Helical" evidence="6">
    <location>
        <begin position="247"/>
        <end position="273"/>
    </location>
</feature>
<comment type="subcellular location">
    <subcellularLocation>
        <location evidence="1">Membrane</location>
        <topology evidence="1">Multi-pass membrane protein</topology>
    </subcellularLocation>
</comment>
<evidence type="ECO:0000256" key="6">
    <source>
        <dbReference type="SAM" id="Phobius"/>
    </source>
</evidence>
<feature type="domain" description="Sodium/calcium exchanger membrane region" evidence="7">
    <location>
        <begin position="247"/>
        <end position="388"/>
    </location>
</feature>
<keyword evidence="4 6" id="KW-0472">Membrane</keyword>
<evidence type="ECO:0000256" key="2">
    <source>
        <dbReference type="ARBA" id="ARBA00022692"/>
    </source>
</evidence>
<proteinExistence type="predicted"/>
<feature type="transmembrane region" description="Helical" evidence="6">
    <location>
        <begin position="311"/>
        <end position="335"/>
    </location>
</feature>
<feature type="region of interest" description="Disordered" evidence="5">
    <location>
        <begin position="218"/>
        <end position="242"/>
    </location>
</feature>
<dbReference type="InterPro" id="IPR004837">
    <property type="entry name" value="NaCa_Exmemb"/>
</dbReference>
<feature type="transmembrane region" description="Helical" evidence="6">
    <location>
        <begin position="166"/>
        <end position="185"/>
    </location>
</feature>
<gene>
    <name evidence="8" type="ORF">SAMN04515666_106369</name>
</gene>
<feature type="transmembrane region" description="Helical" evidence="6">
    <location>
        <begin position="341"/>
        <end position="363"/>
    </location>
</feature>
<dbReference type="GO" id="GO:0015386">
    <property type="term" value="F:potassium:proton antiporter activity"/>
    <property type="evidence" value="ECO:0007669"/>
    <property type="project" value="TreeGrafter"/>
</dbReference>
<feature type="transmembrane region" description="Helical" evidence="6">
    <location>
        <begin position="279"/>
        <end position="299"/>
    </location>
</feature>